<feature type="compositionally biased region" description="Basic and acidic residues" evidence="1">
    <location>
        <begin position="125"/>
        <end position="137"/>
    </location>
</feature>
<dbReference type="AlphaFoldDB" id="A0A154MW53"/>
<proteinExistence type="predicted"/>
<gene>
    <name evidence="4" type="ORF">ATP06_0215725</name>
    <name evidence="3" type="ORF">AVL48_00065</name>
</gene>
<dbReference type="GO" id="GO:0008757">
    <property type="term" value="F:S-adenosylmethionine-dependent methyltransferase activity"/>
    <property type="evidence" value="ECO:0007669"/>
    <property type="project" value="InterPro"/>
</dbReference>
<dbReference type="Proteomes" id="UP000076321">
    <property type="component" value="Unassembled WGS sequence"/>
</dbReference>
<dbReference type="EMBL" id="LQCI01000001">
    <property type="protein sequence ID" value="KZB88522.1"/>
    <property type="molecule type" value="Genomic_DNA"/>
</dbReference>
<dbReference type="EMBL" id="LOBU02000013">
    <property type="protein sequence ID" value="OKA07307.1"/>
    <property type="molecule type" value="Genomic_DNA"/>
</dbReference>
<reference evidence="3 5" key="1">
    <citation type="submission" date="2015-12" db="EMBL/GenBank/DDBJ databases">
        <title>Amycolatopsis regifaucium genome sequencing and assembly.</title>
        <authorList>
            <person name="Mayilraj S."/>
        </authorList>
    </citation>
    <scope>NUCLEOTIDE SEQUENCE [LARGE SCALE GENOMIC DNA]</scope>
    <source>
        <strain evidence="3 5">GY080</strain>
    </source>
</reference>
<dbReference type="RefSeq" id="WP_061983081.1">
    <property type="nucleotide sequence ID" value="NZ_FOPQ01000011.1"/>
</dbReference>
<comment type="caution">
    <text evidence="3">The sequence shown here is derived from an EMBL/GenBank/DDBJ whole genome shotgun (WGS) entry which is preliminary data.</text>
</comment>
<dbReference type="InterPro" id="IPR013216">
    <property type="entry name" value="Methyltransf_11"/>
</dbReference>
<dbReference type="Pfam" id="PF08241">
    <property type="entry name" value="Methyltransf_11"/>
    <property type="match status" value="1"/>
</dbReference>
<dbReference type="InterPro" id="IPR029063">
    <property type="entry name" value="SAM-dependent_MTases_sf"/>
</dbReference>
<feature type="region of interest" description="Disordered" evidence="1">
    <location>
        <begin position="102"/>
        <end position="137"/>
    </location>
</feature>
<dbReference type="Gene3D" id="3.40.50.150">
    <property type="entry name" value="Vaccinia Virus protein VP39"/>
    <property type="match status" value="1"/>
</dbReference>
<evidence type="ECO:0000313" key="6">
    <source>
        <dbReference type="Proteomes" id="UP000186883"/>
    </source>
</evidence>
<protein>
    <recommendedName>
        <fullName evidence="2">Methyltransferase type 11 domain-containing protein</fullName>
    </recommendedName>
</protein>
<sequence>MGGGGRTSKSTSASNAIPVAYETDPGRLAANVLSTAWFSSYGDVHPLSRLLVRRGSRSGRTSPPSSFRDNTFDGAAALWMLHHVADPIQALTEVRRVLAPAASSPYQRPAGETIPDSPEPSPVGDARRASTPKSREP</sequence>
<feature type="domain" description="Methyltransferase type 11" evidence="2">
    <location>
        <begin position="66"/>
        <end position="100"/>
    </location>
</feature>
<dbReference type="SUPFAM" id="SSF53335">
    <property type="entry name" value="S-adenosyl-L-methionine-dependent methyltransferases"/>
    <property type="match status" value="1"/>
</dbReference>
<keyword evidence="6" id="KW-1185">Reference proteome</keyword>
<evidence type="ECO:0000256" key="1">
    <source>
        <dbReference type="SAM" id="MobiDB-lite"/>
    </source>
</evidence>
<organism evidence="3 5">
    <name type="scientific">Amycolatopsis regifaucium</name>
    <dbReference type="NCBI Taxonomy" id="546365"/>
    <lineage>
        <taxon>Bacteria</taxon>
        <taxon>Bacillati</taxon>
        <taxon>Actinomycetota</taxon>
        <taxon>Actinomycetes</taxon>
        <taxon>Pseudonocardiales</taxon>
        <taxon>Pseudonocardiaceae</taxon>
        <taxon>Amycolatopsis</taxon>
    </lineage>
</organism>
<evidence type="ECO:0000259" key="2">
    <source>
        <dbReference type="Pfam" id="PF08241"/>
    </source>
</evidence>
<evidence type="ECO:0000313" key="3">
    <source>
        <dbReference type="EMBL" id="KZB88522.1"/>
    </source>
</evidence>
<accession>A0A154MW53</accession>
<reference evidence="4 6" key="2">
    <citation type="submission" date="2016-11" db="EMBL/GenBank/DDBJ databases">
        <title>Genome sequencing of Amycolatopsis regifaucium.</title>
        <authorList>
            <person name="Mayilraj S."/>
            <person name="Kaur N."/>
        </authorList>
    </citation>
    <scope>NUCLEOTIDE SEQUENCE [LARGE SCALE GENOMIC DNA]</scope>
    <source>
        <strain evidence="4 6">GY080</strain>
    </source>
</reference>
<dbReference type="Proteomes" id="UP000186883">
    <property type="component" value="Unassembled WGS sequence"/>
</dbReference>
<evidence type="ECO:0000313" key="4">
    <source>
        <dbReference type="EMBL" id="OKA07307.1"/>
    </source>
</evidence>
<name>A0A154MW53_9PSEU</name>
<evidence type="ECO:0000313" key="5">
    <source>
        <dbReference type="Proteomes" id="UP000076321"/>
    </source>
</evidence>